<dbReference type="KEGG" id="psyt:DSAG12_03905"/>
<organism evidence="1 2">
    <name type="scientific">Promethearchaeum syntrophicum</name>
    <dbReference type="NCBI Taxonomy" id="2594042"/>
    <lineage>
        <taxon>Archaea</taxon>
        <taxon>Promethearchaeati</taxon>
        <taxon>Promethearchaeota</taxon>
        <taxon>Promethearchaeia</taxon>
        <taxon>Promethearchaeales</taxon>
        <taxon>Promethearchaeaceae</taxon>
        <taxon>Promethearchaeum</taxon>
    </lineage>
</organism>
<evidence type="ECO:0000313" key="1">
    <source>
        <dbReference type="EMBL" id="QEE18067.1"/>
    </source>
</evidence>
<dbReference type="AlphaFoldDB" id="A0A5B9DHF4"/>
<reference evidence="1 2" key="2">
    <citation type="journal article" date="2024" name="Int. J. Syst. Evol. Microbiol.">
        <title>Promethearchaeum syntrophicum gen. nov., sp. nov., an anaerobic, obligately syntrophic archaeon, the first isolate of the lineage 'Asgard' archaea, and proposal of the new archaeal phylum Promethearchaeota phyl. nov. and kingdom Promethearchaeati regn. nov.</title>
        <authorList>
            <person name="Imachi H."/>
            <person name="Nobu M.K."/>
            <person name="Kato S."/>
            <person name="Takaki Y."/>
            <person name="Miyazaki M."/>
            <person name="Miyata M."/>
            <person name="Ogawara M."/>
            <person name="Saito Y."/>
            <person name="Sakai S."/>
            <person name="Tahara Y.O."/>
            <person name="Takano Y."/>
            <person name="Tasumi E."/>
            <person name="Uematsu K."/>
            <person name="Yoshimura T."/>
            <person name="Itoh T."/>
            <person name="Ohkuma M."/>
            <person name="Takai K."/>
        </authorList>
    </citation>
    <scope>NUCLEOTIDE SEQUENCE [LARGE SCALE GENOMIC DNA]</scope>
    <source>
        <strain evidence="1 2">MK-D1</strain>
    </source>
</reference>
<dbReference type="EMBL" id="CP042905">
    <property type="protein sequence ID" value="QEE18067.1"/>
    <property type="molecule type" value="Genomic_DNA"/>
</dbReference>
<keyword evidence="2" id="KW-1185">Reference proteome</keyword>
<dbReference type="OrthoDB" id="145270at2157"/>
<dbReference type="RefSeq" id="WP_147664999.1">
    <property type="nucleotide sequence ID" value="NZ_CP042905.2"/>
</dbReference>
<protein>
    <submittedName>
        <fullName evidence="1">Uncharacterized protein</fullName>
    </submittedName>
</protein>
<evidence type="ECO:0000313" key="2">
    <source>
        <dbReference type="Proteomes" id="UP000321408"/>
    </source>
</evidence>
<accession>A0A5B9DHF4</accession>
<gene>
    <name evidence="1" type="ORF">DSAG12_03905</name>
</gene>
<dbReference type="Proteomes" id="UP000321408">
    <property type="component" value="Chromosome"/>
</dbReference>
<proteinExistence type="predicted"/>
<dbReference type="GeneID" id="41331869"/>
<reference evidence="1 2" key="1">
    <citation type="journal article" date="2020" name="Nature">
        <title>Isolation of an archaeon at the prokaryote-eukaryote interface.</title>
        <authorList>
            <person name="Imachi H."/>
            <person name="Nobu M.K."/>
            <person name="Nakahara N."/>
            <person name="Morono Y."/>
            <person name="Ogawara M."/>
            <person name="Takaki Y."/>
            <person name="Takano Y."/>
            <person name="Uematsu K."/>
            <person name="Ikuta T."/>
            <person name="Ito M."/>
            <person name="Matsui Y."/>
            <person name="Miyazaki M."/>
            <person name="Murata K."/>
            <person name="Saito Y."/>
            <person name="Sakai S."/>
            <person name="Song C."/>
            <person name="Tasumi E."/>
            <person name="Yamanaka Y."/>
            <person name="Yamaguchi T."/>
            <person name="Kamagata Y."/>
            <person name="Tamaki H."/>
            <person name="Takai K."/>
        </authorList>
    </citation>
    <scope>NUCLEOTIDE SEQUENCE [LARGE SCALE GENOMIC DNA]</scope>
    <source>
        <strain evidence="1 2">MK-D1</strain>
    </source>
</reference>
<sequence length="199" mass="24016">MTIEIDDSGTGDLIGSAFILFWRRETNILIKKEVPLKLYQSPDFNNLTKEYIKNLFIETFKEMDIPKTEDIYLCTGNCFDLARIFLKEEEYNYHDAKIEGYLQDCVEQTYLDHIIEEYDVPAHRVSLESGAKRFFSLFHWVYQDFPRRKAFVKSGFPKWKSKWEIEAKNKWMLEMVSNEEKRLSDPKRNSYRKKWSHRR</sequence>
<name>A0A5B9DHF4_9ARCH</name>